<evidence type="ECO:0000256" key="12">
    <source>
        <dbReference type="RuleBase" id="RU362068"/>
    </source>
</evidence>
<dbReference type="EC" id="1.1.1.169" evidence="4 12"/>
<dbReference type="Gene3D" id="1.10.1040.10">
    <property type="entry name" value="N-(1-d-carboxylethyl)-l-norvaline Dehydrogenase, domain 2"/>
    <property type="match status" value="1"/>
</dbReference>
<comment type="catalytic activity">
    <reaction evidence="11 12">
        <text>(R)-pantoate + NADP(+) = 2-dehydropantoate + NADPH + H(+)</text>
        <dbReference type="Rhea" id="RHEA:16233"/>
        <dbReference type="ChEBI" id="CHEBI:11561"/>
        <dbReference type="ChEBI" id="CHEBI:15378"/>
        <dbReference type="ChEBI" id="CHEBI:15980"/>
        <dbReference type="ChEBI" id="CHEBI:57783"/>
        <dbReference type="ChEBI" id="CHEBI:58349"/>
        <dbReference type="EC" id="1.1.1.169"/>
    </reaction>
</comment>
<evidence type="ECO:0000256" key="10">
    <source>
        <dbReference type="ARBA" id="ARBA00032024"/>
    </source>
</evidence>
<keyword evidence="6" id="KW-0963">Cytoplasm</keyword>
<dbReference type="PANTHER" id="PTHR43765">
    <property type="entry name" value="2-DEHYDROPANTOATE 2-REDUCTASE-RELATED"/>
    <property type="match status" value="1"/>
</dbReference>
<evidence type="ECO:0000256" key="7">
    <source>
        <dbReference type="ARBA" id="ARBA00022655"/>
    </source>
</evidence>
<dbReference type="AlphaFoldDB" id="A0A0J1GGB8"/>
<evidence type="ECO:0000256" key="4">
    <source>
        <dbReference type="ARBA" id="ARBA00013014"/>
    </source>
</evidence>
<evidence type="ECO:0000256" key="2">
    <source>
        <dbReference type="ARBA" id="ARBA00004994"/>
    </source>
</evidence>
<dbReference type="InterPro" id="IPR003710">
    <property type="entry name" value="ApbA"/>
</dbReference>
<reference evidence="15 16" key="1">
    <citation type="submission" date="2015-05" db="EMBL/GenBank/DDBJ databases">
        <title>Photobacterium galathea sp. nov.</title>
        <authorList>
            <person name="Machado H."/>
            <person name="Gram L."/>
        </authorList>
    </citation>
    <scope>NUCLEOTIDE SEQUENCE [LARGE SCALE GENOMIC DNA]</scope>
    <source>
        <strain evidence="15 16">DSM 25995</strain>
    </source>
</reference>
<dbReference type="InterPro" id="IPR050838">
    <property type="entry name" value="Ketopantoate_reductase"/>
</dbReference>
<comment type="similarity">
    <text evidence="3 12">Belongs to the ketopantoate reductase family.</text>
</comment>
<dbReference type="InterPro" id="IPR036291">
    <property type="entry name" value="NAD(P)-bd_dom_sf"/>
</dbReference>
<dbReference type="Proteomes" id="UP000036426">
    <property type="component" value="Unassembled WGS sequence"/>
</dbReference>
<evidence type="ECO:0000259" key="14">
    <source>
        <dbReference type="Pfam" id="PF08546"/>
    </source>
</evidence>
<evidence type="ECO:0000256" key="1">
    <source>
        <dbReference type="ARBA" id="ARBA00004496"/>
    </source>
</evidence>
<sequence>MKITIVGAGAIGLLWGSHLSQHHSVHFWTRDNTSSLNITVQPLPSQPDTPPSAPCTFDFVANQSAWVEQADCVLVTVKAFQVLEALQAVQPYLAAHTPVVIMHNGMGTHEAVSALLPHQPLLYATTAQAALRPDRHQLHHTGLGQTWLGALNAEGAAYSPLASVFDRALAPCQWHDDIFQPLWQKLAINCAINPLTAIHQCRNGELAHPDFDATLSQICEEVAAVMNAEGYPTNATQLRTQVDTVIQTTAQNFSSMHQDVSHHRTTEIDYITGYLIARAQAHQLTVPTNAQLWQQVKQLEQHTHDA</sequence>
<dbReference type="PATRIC" id="fig|754436.4.peg.4641"/>
<protein>
    <recommendedName>
        <fullName evidence="5 12">2-dehydropantoate 2-reductase</fullName>
        <ecNumber evidence="4 12">1.1.1.169</ecNumber>
    </recommendedName>
    <alternativeName>
        <fullName evidence="10 12">Ketopantoate reductase</fullName>
    </alternativeName>
</protein>
<dbReference type="InterPro" id="IPR013332">
    <property type="entry name" value="KPR_N"/>
</dbReference>
<evidence type="ECO:0000256" key="5">
    <source>
        <dbReference type="ARBA" id="ARBA00019465"/>
    </source>
</evidence>
<evidence type="ECO:0000259" key="13">
    <source>
        <dbReference type="Pfam" id="PF02558"/>
    </source>
</evidence>
<comment type="subcellular location">
    <subcellularLocation>
        <location evidence="1">Cytoplasm</location>
    </subcellularLocation>
</comment>
<dbReference type="Gene3D" id="3.40.50.720">
    <property type="entry name" value="NAD(P)-binding Rossmann-like Domain"/>
    <property type="match status" value="1"/>
</dbReference>
<evidence type="ECO:0000256" key="8">
    <source>
        <dbReference type="ARBA" id="ARBA00022857"/>
    </source>
</evidence>
<dbReference type="OrthoDB" id="6530772at2"/>
<keyword evidence="9 12" id="KW-0560">Oxidoreductase</keyword>
<evidence type="ECO:0000256" key="3">
    <source>
        <dbReference type="ARBA" id="ARBA00007870"/>
    </source>
</evidence>
<dbReference type="UniPathway" id="UPA00028">
    <property type="reaction ID" value="UER00004"/>
</dbReference>
<keyword evidence="8 12" id="KW-0521">NADP</keyword>
<keyword evidence="16" id="KW-1185">Reference proteome</keyword>
<feature type="domain" description="Ketopantoate reductase N-terminal" evidence="13">
    <location>
        <begin position="3"/>
        <end position="152"/>
    </location>
</feature>
<dbReference type="PANTHER" id="PTHR43765:SF2">
    <property type="entry name" value="2-DEHYDROPANTOATE 2-REDUCTASE"/>
    <property type="match status" value="1"/>
</dbReference>
<dbReference type="GO" id="GO:0050661">
    <property type="term" value="F:NADP binding"/>
    <property type="evidence" value="ECO:0007669"/>
    <property type="project" value="TreeGrafter"/>
</dbReference>
<dbReference type="NCBIfam" id="NF005087">
    <property type="entry name" value="PRK06522.1-1"/>
    <property type="match status" value="1"/>
</dbReference>
<evidence type="ECO:0000313" key="16">
    <source>
        <dbReference type="Proteomes" id="UP000036426"/>
    </source>
</evidence>
<comment type="pathway">
    <text evidence="2 12">Cofactor biosynthesis; (R)-pantothenate biosynthesis; (R)-pantoate from 3-methyl-2-oxobutanoate: step 2/2.</text>
</comment>
<keyword evidence="7 12" id="KW-0566">Pantothenate biosynthesis</keyword>
<dbReference type="InterPro" id="IPR013752">
    <property type="entry name" value="KPA_reductase"/>
</dbReference>
<dbReference type="GO" id="GO:0008677">
    <property type="term" value="F:2-dehydropantoate 2-reductase activity"/>
    <property type="evidence" value="ECO:0007669"/>
    <property type="project" value="UniProtKB-EC"/>
</dbReference>
<dbReference type="InterPro" id="IPR013328">
    <property type="entry name" value="6PGD_dom2"/>
</dbReference>
<evidence type="ECO:0000256" key="6">
    <source>
        <dbReference type="ARBA" id="ARBA00022490"/>
    </source>
</evidence>
<dbReference type="RefSeq" id="WP_047876603.1">
    <property type="nucleotide sequence ID" value="NZ_BMYC01000007.1"/>
</dbReference>
<feature type="domain" description="Ketopantoate reductase C-terminal" evidence="14">
    <location>
        <begin position="178"/>
        <end position="300"/>
    </location>
</feature>
<dbReference type="FunFam" id="1.10.1040.10:FF:000014">
    <property type="entry name" value="2-dehydropantoate 2-reductase"/>
    <property type="match status" value="1"/>
</dbReference>
<evidence type="ECO:0000313" key="15">
    <source>
        <dbReference type="EMBL" id="KLU98558.1"/>
    </source>
</evidence>
<accession>A0A0J1GGB8</accession>
<dbReference type="SUPFAM" id="SSF48179">
    <property type="entry name" value="6-phosphogluconate dehydrogenase C-terminal domain-like"/>
    <property type="match status" value="1"/>
</dbReference>
<evidence type="ECO:0000256" key="9">
    <source>
        <dbReference type="ARBA" id="ARBA00023002"/>
    </source>
</evidence>
<comment type="function">
    <text evidence="12">Catalyzes the NADPH-dependent reduction of ketopantoate into pantoic acid.</text>
</comment>
<dbReference type="GO" id="GO:0005737">
    <property type="term" value="C:cytoplasm"/>
    <property type="evidence" value="ECO:0007669"/>
    <property type="project" value="UniProtKB-SubCell"/>
</dbReference>
<dbReference type="GO" id="GO:0015940">
    <property type="term" value="P:pantothenate biosynthetic process"/>
    <property type="evidence" value="ECO:0007669"/>
    <property type="project" value="UniProtKB-UniPathway"/>
</dbReference>
<dbReference type="Pfam" id="PF08546">
    <property type="entry name" value="ApbA_C"/>
    <property type="match status" value="1"/>
</dbReference>
<dbReference type="Pfam" id="PF02558">
    <property type="entry name" value="ApbA"/>
    <property type="match status" value="1"/>
</dbReference>
<dbReference type="EMBL" id="LDOV01000051">
    <property type="protein sequence ID" value="KLU98558.1"/>
    <property type="molecule type" value="Genomic_DNA"/>
</dbReference>
<evidence type="ECO:0000256" key="11">
    <source>
        <dbReference type="ARBA" id="ARBA00048793"/>
    </source>
</evidence>
<comment type="caution">
    <text evidence="15">The sequence shown here is derived from an EMBL/GenBank/DDBJ whole genome shotgun (WGS) entry which is preliminary data.</text>
</comment>
<organism evidence="15 16">
    <name type="scientific">Photobacterium aphoticum</name>
    <dbReference type="NCBI Taxonomy" id="754436"/>
    <lineage>
        <taxon>Bacteria</taxon>
        <taxon>Pseudomonadati</taxon>
        <taxon>Pseudomonadota</taxon>
        <taxon>Gammaproteobacteria</taxon>
        <taxon>Vibrionales</taxon>
        <taxon>Vibrionaceae</taxon>
        <taxon>Photobacterium</taxon>
    </lineage>
</organism>
<dbReference type="NCBIfam" id="TIGR00745">
    <property type="entry name" value="apbA_panE"/>
    <property type="match status" value="1"/>
</dbReference>
<dbReference type="InterPro" id="IPR008927">
    <property type="entry name" value="6-PGluconate_DH-like_C_sf"/>
</dbReference>
<gene>
    <name evidence="15" type="ORF">ABT58_22080</name>
</gene>
<proteinExistence type="inferred from homology"/>
<dbReference type="SUPFAM" id="SSF51735">
    <property type="entry name" value="NAD(P)-binding Rossmann-fold domains"/>
    <property type="match status" value="1"/>
</dbReference>
<name>A0A0J1GGB8_9GAMM</name>